<dbReference type="SUPFAM" id="SSF57701">
    <property type="entry name" value="Zn2/Cys6 DNA-binding domain"/>
    <property type="match status" value="1"/>
</dbReference>
<feature type="domain" description="Zn(2)-C6 fungal-type" evidence="7">
    <location>
        <begin position="23"/>
        <end position="51"/>
    </location>
</feature>
<proteinExistence type="predicted"/>
<evidence type="ECO:0000256" key="5">
    <source>
        <dbReference type="ARBA" id="ARBA00023163"/>
    </source>
</evidence>
<dbReference type="PROSITE" id="PS00463">
    <property type="entry name" value="ZN2_CY6_FUNGAL_1"/>
    <property type="match status" value="1"/>
</dbReference>
<dbReference type="GO" id="GO:0003677">
    <property type="term" value="F:DNA binding"/>
    <property type="evidence" value="ECO:0007669"/>
    <property type="project" value="UniProtKB-KW"/>
</dbReference>
<evidence type="ECO:0000256" key="3">
    <source>
        <dbReference type="ARBA" id="ARBA00023015"/>
    </source>
</evidence>
<evidence type="ECO:0000259" key="7">
    <source>
        <dbReference type="PROSITE" id="PS50048"/>
    </source>
</evidence>
<gene>
    <name evidence="8" type="ORF">PV04_06982</name>
</gene>
<dbReference type="HOGENOM" id="CLU_033644_0_0_1"/>
<evidence type="ECO:0000256" key="6">
    <source>
        <dbReference type="ARBA" id="ARBA00023242"/>
    </source>
</evidence>
<dbReference type="PANTHER" id="PTHR36206">
    <property type="entry name" value="ASPERCRYPTIN BIOSYNTHESIS CLUSTER-SPECIFIC TRANSCRIPTION REGULATOR ATNN-RELATED"/>
    <property type="match status" value="1"/>
</dbReference>
<name>A0A0D2E045_9EURO</name>
<dbReference type="GO" id="GO:0000981">
    <property type="term" value="F:DNA-binding transcription factor activity, RNA polymerase II-specific"/>
    <property type="evidence" value="ECO:0007669"/>
    <property type="project" value="InterPro"/>
</dbReference>
<keyword evidence="1" id="KW-0479">Metal-binding</keyword>
<dbReference type="PANTHER" id="PTHR36206:SF13">
    <property type="entry name" value="TRANSCRIPTIONAL REGULATORY PROTEIN MOC3"/>
    <property type="match status" value="1"/>
</dbReference>
<dbReference type="InterPro" id="IPR036864">
    <property type="entry name" value="Zn2-C6_fun-type_DNA-bd_sf"/>
</dbReference>
<reference evidence="8 9" key="1">
    <citation type="submission" date="2015-01" db="EMBL/GenBank/DDBJ databases">
        <title>The Genome Sequence of Capronia semiimmersa CBS27337.</title>
        <authorList>
            <consortium name="The Broad Institute Genomics Platform"/>
            <person name="Cuomo C."/>
            <person name="de Hoog S."/>
            <person name="Gorbushina A."/>
            <person name="Stielow B."/>
            <person name="Teixiera M."/>
            <person name="Abouelleil A."/>
            <person name="Chapman S.B."/>
            <person name="Priest M."/>
            <person name="Young S.K."/>
            <person name="Wortman J."/>
            <person name="Nusbaum C."/>
            <person name="Birren B."/>
        </authorList>
    </citation>
    <scope>NUCLEOTIDE SEQUENCE [LARGE SCALE GENOMIC DNA]</scope>
    <source>
        <strain evidence="8 9">CBS 27337</strain>
    </source>
</reference>
<dbReference type="InterPro" id="IPR052360">
    <property type="entry name" value="Transcr_Regulatory_Proteins"/>
</dbReference>
<keyword evidence="2" id="KW-0862">Zinc</keyword>
<dbReference type="SMART" id="SM00066">
    <property type="entry name" value="GAL4"/>
    <property type="match status" value="1"/>
</dbReference>
<dbReference type="CDD" id="cd00067">
    <property type="entry name" value="GAL4"/>
    <property type="match status" value="1"/>
</dbReference>
<dbReference type="InterPro" id="IPR001138">
    <property type="entry name" value="Zn2Cys6_DnaBD"/>
</dbReference>
<accession>A0A0D2E045</accession>
<dbReference type="Gene3D" id="4.10.240.10">
    <property type="entry name" value="Zn(2)-C6 fungal-type DNA-binding domain"/>
    <property type="match status" value="1"/>
</dbReference>
<evidence type="ECO:0000313" key="8">
    <source>
        <dbReference type="EMBL" id="KIW67752.1"/>
    </source>
</evidence>
<dbReference type="GO" id="GO:0008270">
    <property type="term" value="F:zinc ion binding"/>
    <property type="evidence" value="ECO:0007669"/>
    <property type="project" value="InterPro"/>
</dbReference>
<dbReference type="Proteomes" id="UP000054266">
    <property type="component" value="Unassembled WGS sequence"/>
</dbReference>
<keyword evidence="3" id="KW-0805">Transcription regulation</keyword>
<evidence type="ECO:0000256" key="4">
    <source>
        <dbReference type="ARBA" id="ARBA00023125"/>
    </source>
</evidence>
<keyword evidence="5" id="KW-0804">Transcription</keyword>
<dbReference type="AlphaFoldDB" id="A0A0D2E045"/>
<dbReference type="PROSITE" id="PS50048">
    <property type="entry name" value="ZN2_CY6_FUNGAL_2"/>
    <property type="match status" value="1"/>
</dbReference>
<dbReference type="EMBL" id="KN846959">
    <property type="protein sequence ID" value="KIW67752.1"/>
    <property type="molecule type" value="Genomic_DNA"/>
</dbReference>
<keyword evidence="6" id="KW-0539">Nucleus</keyword>
<evidence type="ECO:0000256" key="2">
    <source>
        <dbReference type="ARBA" id="ARBA00022833"/>
    </source>
</evidence>
<organism evidence="8 9">
    <name type="scientific">Phialophora macrospora</name>
    <dbReference type="NCBI Taxonomy" id="1851006"/>
    <lineage>
        <taxon>Eukaryota</taxon>
        <taxon>Fungi</taxon>
        <taxon>Dikarya</taxon>
        <taxon>Ascomycota</taxon>
        <taxon>Pezizomycotina</taxon>
        <taxon>Eurotiomycetes</taxon>
        <taxon>Chaetothyriomycetidae</taxon>
        <taxon>Chaetothyriales</taxon>
        <taxon>Herpotrichiellaceae</taxon>
        <taxon>Phialophora</taxon>
    </lineage>
</organism>
<dbReference type="Pfam" id="PF00172">
    <property type="entry name" value="Zn_clus"/>
    <property type="match status" value="1"/>
</dbReference>
<sequence length="541" mass="61363">MPGISDRPVNRAKNHALQRRMKACITCKIRRVKCTYERPSCQPCVRTGRKCDGYPATEPKPPNRDVPVVMLIVMGSPVRSACERAAVTAFQFFIEVCAPGLLNFGSQRFWNEQVLQACCVDESIKHLTVAASRLASSRSGHTPQQPADRDPVFLSHYGKALKLLSGNRNPELSFLLMACLLLILCDEFQQNSFAALQHLIAGRRMLAMYQPDKYAEHQSALIQELGPIFARLELQTGELFSQVRPLSGRCQLNDNRKSWLPGDIQHFATADGTKGQWMTVDEAARSLQAIASDCMSQQLHGSPPPTRFHTVPNLTARLNEWLDQYHLFETRVQSRPTPADRTDFYLLRTYHLCVHILSRCEPFKQEVAFDSYSSNIEHLMVNCGWLIRTAKTRIIPILFFVGTRYRDASCRRRAIEMLKQCGLDGQLLARIALRVVRIEEKNVADPIVCSDVPAESRIRLVDMLFNVHAASYILRFKRRPYDDETAMESVPISAPALPWDPEPQKPVHACELLRTVLRFDFMAFWYLDDPAFTIPAGFGLA</sequence>
<keyword evidence="9" id="KW-1185">Reference proteome</keyword>
<protein>
    <recommendedName>
        <fullName evidence="7">Zn(2)-C6 fungal-type domain-containing protein</fullName>
    </recommendedName>
</protein>
<keyword evidence="4" id="KW-0238">DNA-binding</keyword>
<evidence type="ECO:0000313" key="9">
    <source>
        <dbReference type="Proteomes" id="UP000054266"/>
    </source>
</evidence>
<evidence type="ECO:0000256" key="1">
    <source>
        <dbReference type="ARBA" id="ARBA00022723"/>
    </source>
</evidence>